<feature type="domain" description="Response regulatory" evidence="9">
    <location>
        <begin position="484"/>
        <end position="598"/>
    </location>
</feature>
<evidence type="ECO:0000256" key="5">
    <source>
        <dbReference type="ARBA" id="ARBA00022777"/>
    </source>
</evidence>
<dbReference type="Pfam" id="PF00072">
    <property type="entry name" value="Response_reg"/>
    <property type="match status" value="1"/>
</dbReference>
<dbReference type="SMART" id="SM00388">
    <property type="entry name" value="HisKA"/>
    <property type="match status" value="1"/>
</dbReference>
<feature type="transmembrane region" description="Helical" evidence="7">
    <location>
        <begin position="125"/>
        <end position="147"/>
    </location>
</feature>
<dbReference type="Pfam" id="PF00512">
    <property type="entry name" value="HisKA"/>
    <property type="match status" value="1"/>
</dbReference>
<dbReference type="RefSeq" id="WP_153280965.1">
    <property type="nucleotide sequence ID" value="NZ_CP045644.1"/>
</dbReference>
<keyword evidence="7" id="KW-1133">Transmembrane helix</keyword>
<gene>
    <name evidence="10" type="ORF">GFK26_04585</name>
</gene>
<evidence type="ECO:0000313" key="11">
    <source>
        <dbReference type="Proteomes" id="UP000326780"/>
    </source>
</evidence>
<dbReference type="Pfam" id="PF02518">
    <property type="entry name" value="HATPase_c"/>
    <property type="match status" value="1"/>
</dbReference>
<feature type="modified residue" description="4-aspartylphosphate" evidence="6">
    <location>
        <position position="533"/>
    </location>
</feature>
<dbReference type="Proteomes" id="UP000326780">
    <property type="component" value="Chromosome"/>
</dbReference>
<evidence type="ECO:0000313" key="10">
    <source>
        <dbReference type="EMBL" id="QFZ82081.1"/>
    </source>
</evidence>
<keyword evidence="7" id="KW-0812">Transmembrane</keyword>
<dbReference type="SMART" id="SM00387">
    <property type="entry name" value="HATPase_c"/>
    <property type="match status" value="1"/>
</dbReference>
<evidence type="ECO:0000259" key="8">
    <source>
        <dbReference type="PROSITE" id="PS50109"/>
    </source>
</evidence>
<keyword evidence="5" id="KW-0418">Kinase</keyword>
<dbReference type="InterPro" id="IPR005467">
    <property type="entry name" value="His_kinase_dom"/>
</dbReference>
<dbReference type="InterPro" id="IPR036097">
    <property type="entry name" value="HisK_dim/P_sf"/>
</dbReference>
<dbReference type="PRINTS" id="PR00344">
    <property type="entry name" value="BCTRLSENSOR"/>
</dbReference>
<evidence type="ECO:0000256" key="4">
    <source>
        <dbReference type="ARBA" id="ARBA00022679"/>
    </source>
</evidence>
<proteinExistence type="predicted"/>
<feature type="transmembrane region" description="Helical" evidence="7">
    <location>
        <begin position="35"/>
        <end position="55"/>
    </location>
</feature>
<dbReference type="InterPro" id="IPR011006">
    <property type="entry name" value="CheY-like_superfamily"/>
</dbReference>
<sequence length="608" mass="65526">MTPTPASAAPPADARDGDHRFAIQCEVLRLSIRPLGPMLLVQYLLNCGVAALFAWQFSPVRALVWLALVTGVTVMRGFFPQRLPEPFTPTNLREAQRQHTLRTAIWELAHGLAGVLLFNPERPELQLLLGLILMGMTLSSAFSVSFYTPATQLAITLLLAPVIVTGLWLGAPVMMAVAVIGIGLTAMMWKLVADHSRQLEENIGLRLNERTLREQALAGLRASEQAQAERLRFFSAANHDLRQPVMAIGLQAEVLRQQLQHGTDSAAVQHTVASLSRAQQALEALTNQLLEIGRIEAAVDPLRPAAVALAPLLHELARQAGAGRIAVRCPADAIAWTDAVALRRVLSNLLDNALKFTPRGRVLLAVRARRRPAADTGRAWRVEVRDSGIGIAAESQARVFDDFEQVGNVERNLQHGHGLGLAIVRRLAGQLGIEVALRSAPGKGSVFSFELLAARPGAAAVPAPAPSVAMDLPDANAVLRPGLAVLVVEDNIVVADSLSALLRHWQVAPRVYASAAEALALADLDALDVALCDIRLPGAFNGIALAERLAQRKPTLTIALISADITEATQQLAATRGWHALRKPVQPDDLRRVLLRAQQQQLQPTPSS</sequence>
<evidence type="ECO:0000256" key="1">
    <source>
        <dbReference type="ARBA" id="ARBA00000085"/>
    </source>
</evidence>
<protein>
    <recommendedName>
        <fullName evidence="2">histidine kinase</fullName>
        <ecNumber evidence="2">2.7.13.3</ecNumber>
    </recommendedName>
</protein>
<keyword evidence="3 6" id="KW-0597">Phosphoprotein</keyword>
<feature type="domain" description="Histidine kinase" evidence="8">
    <location>
        <begin position="236"/>
        <end position="455"/>
    </location>
</feature>
<organism evidence="10 11">
    <name type="scientific">Variovorax paradoxus</name>
    <dbReference type="NCBI Taxonomy" id="34073"/>
    <lineage>
        <taxon>Bacteria</taxon>
        <taxon>Pseudomonadati</taxon>
        <taxon>Pseudomonadota</taxon>
        <taxon>Betaproteobacteria</taxon>
        <taxon>Burkholderiales</taxon>
        <taxon>Comamonadaceae</taxon>
        <taxon>Variovorax</taxon>
    </lineage>
</organism>
<dbReference type="GO" id="GO:0009927">
    <property type="term" value="F:histidine phosphotransfer kinase activity"/>
    <property type="evidence" value="ECO:0007669"/>
    <property type="project" value="TreeGrafter"/>
</dbReference>
<evidence type="ECO:0000256" key="6">
    <source>
        <dbReference type="PROSITE-ProRule" id="PRU00169"/>
    </source>
</evidence>
<feature type="transmembrane region" description="Helical" evidence="7">
    <location>
        <begin position="62"/>
        <end position="79"/>
    </location>
</feature>
<dbReference type="GO" id="GO:0000155">
    <property type="term" value="F:phosphorelay sensor kinase activity"/>
    <property type="evidence" value="ECO:0007669"/>
    <property type="project" value="InterPro"/>
</dbReference>
<dbReference type="PANTHER" id="PTHR43047">
    <property type="entry name" value="TWO-COMPONENT HISTIDINE PROTEIN KINASE"/>
    <property type="match status" value="1"/>
</dbReference>
<dbReference type="Gene3D" id="3.30.565.10">
    <property type="entry name" value="Histidine kinase-like ATPase, C-terminal domain"/>
    <property type="match status" value="1"/>
</dbReference>
<evidence type="ECO:0000256" key="7">
    <source>
        <dbReference type="SAM" id="Phobius"/>
    </source>
</evidence>
<dbReference type="EC" id="2.7.13.3" evidence="2"/>
<comment type="catalytic activity">
    <reaction evidence="1">
        <text>ATP + protein L-histidine = ADP + protein N-phospho-L-histidine.</text>
        <dbReference type="EC" id="2.7.13.3"/>
    </reaction>
</comment>
<dbReference type="InterPro" id="IPR003661">
    <property type="entry name" value="HisK_dim/P_dom"/>
</dbReference>
<keyword evidence="4" id="KW-0808">Transferase</keyword>
<feature type="transmembrane region" description="Helical" evidence="7">
    <location>
        <begin position="167"/>
        <end position="189"/>
    </location>
</feature>
<reference evidence="10 11" key="1">
    <citation type="submission" date="2019-10" db="EMBL/GenBank/DDBJ databases">
        <title>Complete genome sequence of Variovorax paradoxus 5C-2.</title>
        <authorList>
            <person name="Gogoleva N.E."/>
            <person name="Balkin A.S."/>
        </authorList>
    </citation>
    <scope>NUCLEOTIDE SEQUENCE [LARGE SCALE GENOMIC DNA]</scope>
    <source>
        <strain evidence="10 11">5C-2</strain>
    </source>
</reference>
<dbReference type="GO" id="GO:0005886">
    <property type="term" value="C:plasma membrane"/>
    <property type="evidence" value="ECO:0007669"/>
    <property type="project" value="TreeGrafter"/>
</dbReference>
<dbReference type="Gene3D" id="1.10.287.130">
    <property type="match status" value="1"/>
</dbReference>
<evidence type="ECO:0000256" key="3">
    <source>
        <dbReference type="ARBA" id="ARBA00022553"/>
    </source>
</evidence>
<dbReference type="SUPFAM" id="SSF52172">
    <property type="entry name" value="CheY-like"/>
    <property type="match status" value="1"/>
</dbReference>
<evidence type="ECO:0000259" key="9">
    <source>
        <dbReference type="PROSITE" id="PS50110"/>
    </source>
</evidence>
<accession>A0A5Q0LXJ4</accession>
<name>A0A5Q0LXJ4_VARPD</name>
<dbReference type="InterPro" id="IPR001789">
    <property type="entry name" value="Sig_transdc_resp-reg_receiver"/>
</dbReference>
<evidence type="ECO:0000256" key="2">
    <source>
        <dbReference type="ARBA" id="ARBA00012438"/>
    </source>
</evidence>
<dbReference type="InterPro" id="IPR036890">
    <property type="entry name" value="HATPase_C_sf"/>
</dbReference>
<dbReference type="PROSITE" id="PS50109">
    <property type="entry name" value="HIS_KIN"/>
    <property type="match status" value="1"/>
</dbReference>
<dbReference type="CDD" id="cd00082">
    <property type="entry name" value="HisKA"/>
    <property type="match status" value="1"/>
</dbReference>
<dbReference type="Gene3D" id="3.40.50.2300">
    <property type="match status" value="1"/>
</dbReference>
<dbReference type="PROSITE" id="PS50110">
    <property type="entry name" value="RESPONSE_REGULATORY"/>
    <property type="match status" value="1"/>
</dbReference>
<dbReference type="SUPFAM" id="SSF55874">
    <property type="entry name" value="ATPase domain of HSP90 chaperone/DNA topoisomerase II/histidine kinase"/>
    <property type="match status" value="1"/>
</dbReference>
<dbReference type="SUPFAM" id="SSF47384">
    <property type="entry name" value="Homodimeric domain of signal transducing histidine kinase"/>
    <property type="match status" value="1"/>
</dbReference>
<dbReference type="SMART" id="SM00448">
    <property type="entry name" value="REC"/>
    <property type="match status" value="1"/>
</dbReference>
<dbReference type="EMBL" id="CP045644">
    <property type="protein sequence ID" value="QFZ82081.1"/>
    <property type="molecule type" value="Genomic_DNA"/>
</dbReference>
<keyword evidence="7" id="KW-0472">Membrane</keyword>
<dbReference type="InterPro" id="IPR003594">
    <property type="entry name" value="HATPase_dom"/>
</dbReference>
<dbReference type="AlphaFoldDB" id="A0A5Q0LXJ4"/>
<dbReference type="PANTHER" id="PTHR43047:SF9">
    <property type="entry name" value="HISTIDINE KINASE"/>
    <property type="match status" value="1"/>
</dbReference>
<dbReference type="InterPro" id="IPR004358">
    <property type="entry name" value="Sig_transdc_His_kin-like_C"/>
</dbReference>